<evidence type="ECO:0000256" key="2">
    <source>
        <dbReference type="ARBA" id="ARBA00009399"/>
    </source>
</evidence>
<keyword evidence="5 6" id="KW-0472">Membrane</keyword>
<feature type="transmembrane region" description="Helical" evidence="6">
    <location>
        <begin position="12"/>
        <end position="30"/>
    </location>
</feature>
<dbReference type="Pfam" id="PF04138">
    <property type="entry name" value="GtrA_DPMS_TM"/>
    <property type="match status" value="1"/>
</dbReference>
<feature type="domain" description="GtrA/DPMS transmembrane" evidence="7">
    <location>
        <begin position="12"/>
        <end position="126"/>
    </location>
</feature>
<evidence type="ECO:0000256" key="5">
    <source>
        <dbReference type="ARBA" id="ARBA00023136"/>
    </source>
</evidence>
<evidence type="ECO:0000256" key="1">
    <source>
        <dbReference type="ARBA" id="ARBA00004141"/>
    </source>
</evidence>
<protein>
    <submittedName>
        <fullName evidence="8">GtrA family protein</fullName>
    </submittedName>
</protein>
<organism evidence="8 9">
    <name type="scientific">Pelomonas lactea</name>
    <dbReference type="NCBI Taxonomy" id="3299030"/>
    <lineage>
        <taxon>Bacteria</taxon>
        <taxon>Pseudomonadati</taxon>
        <taxon>Pseudomonadota</taxon>
        <taxon>Betaproteobacteria</taxon>
        <taxon>Burkholderiales</taxon>
        <taxon>Sphaerotilaceae</taxon>
        <taxon>Roseateles</taxon>
    </lineage>
</organism>
<keyword evidence="9" id="KW-1185">Reference proteome</keyword>
<evidence type="ECO:0000313" key="9">
    <source>
        <dbReference type="Proteomes" id="UP001606302"/>
    </source>
</evidence>
<gene>
    <name evidence="8" type="ORF">ACG04Q_23130</name>
</gene>
<dbReference type="PANTHER" id="PTHR38459:SF1">
    <property type="entry name" value="PROPHAGE BACTOPRENOL-LINKED GLUCOSE TRANSLOCASE HOMOLOG"/>
    <property type="match status" value="1"/>
</dbReference>
<sequence>MSDRRTLVQLLRYGIVGVASNALGFVWYLGLTELLHLGPKTAMSLLYVIGVLQTFVFNRKWTFSHDGAAHTALLRYACAYGLGYLVNLAALYVCVDLLNYPHLAVQGTMIIVLAGLLFLLQKYWVFRVRPAV</sequence>
<accession>A0ABW7GR74</accession>
<feature type="transmembrane region" description="Helical" evidence="6">
    <location>
        <begin position="73"/>
        <end position="93"/>
    </location>
</feature>
<dbReference type="RefSeq" id="WP_394513902.1">
    <property type="nucleotide sequence ID" value="NZ_JBIGHX010000010.1"/>
</dbReference>
<name>A0ABW7GR74_9BURK</name>
<dbReference type="Proteomes" id="UP001606302">
    <property type="component" value="Unassembled WGS sequence"/>
</dbReference>
<reference evidence="8 9" key="1">
    <citation type="submission" date="2024-08" db="EMBL/GenBank/DDBJ databases">
        <authorList>
            <person name="Lu H."/>
        </authorList>
    </citation>
    <scope>NUCLEOTIDE SEQUENCE [LARGE SCALE GENOMIC DNA]</scope>
    <source>
        <strain evidence="8 9">DXS20W</strain>
    </source>
</reference>
<evidence type="ECO:0000256" key="6">
    <source>
        <dbReference type="SAM" id="Phobius"/>
    </source>
</evidence>
<comment type="caution">
    <text evidence="8">The sequence shown here is derived from an EMBL/GenBank/DDBJ whole genome shotgun (WGS) entry which is preliminary data.</text>
</comment>
<comment type="similarity">
    <text evidence="2">Belongs to the GtrA family.</text>
</comment>
<evidence type="ECO:0000256" key="4">
    <source>
        <dbReference type="ARBA" id="ARBA00022989"/>
    </source>
</evidence>
<keyword evidence="4 6" id="KW-1133">Transmembrane helix</keyword>
<evidence type="ECO:0000313" key="8">
    <source>
        <dbReference type="EMBL" id="MFG6464483.1"/>
    </source>
</evidence>
<proteinExistence type="inferred from homology"/>
<evidence type="ECO:0000256" key="3">
    <source>
        <dbReference type="ARBA" id="ARBA00022692"/>
    </source>
</evidence>
<dbReference type="PANTHER" id="PTHR38459">
    <property type="entry name" value="PROPHAGE BACTOPRENOL-LINKED GLUCOSE TRANSLOCASE HOMOLOG"/>
    <property type="match status" value="1"/>
</dbReference>
<keyword evidence="3 6" id="KW-0812">Transmembrane</keyword>
<feature type="transmembrane region" description="Helical" evidence="6">
    <location>
        <begin position="42"/>
        <end position="61"/>
    </location>
</feature>
<feature type="transmembrane region" description="Helical" evidence="6">
    <location>
        <begin position="99"/>
        <end position="120"/>
    </location>
</feature>
<dbReference type="EMBL" id="JBIGHX010000010">
    <property type="protein sequence ID" value="MFG6464483.1"/>
    <property type="molecule type" value="Genomic_DNA"/>
</dbReference>
<evidence type="ECO:0000259" key="7">
    <source>
        <dbReference type="Pfam" id="PF04138"/>
    </source>
</evidence>
<dbReference type="InterPro" id="IPR051401">
    <property type="entry name" value="GtrA_CellWall_Glycosyl"/>
</dbReference>
<dbReference type="InterPro" id="IPR007267">
    <property type="entry name" value="GtrA_DPMS_TM"/>
</dbReference>
<comment type="subcellular location">
    <subcellularLocation>
        <location evidence="1">Membrane</location>
        <topology evidence="1">Multi-pass membrane protein</topology>
    </subcellularLocation>
</comment>